<dbReference type="SUPFAM" id="SSF51230">
    <property type="entry name" value="Single hybrid motif"/>
    <property type="match status" value="1"/>
</dbReference>
<keyword evidence="4" id="KW-1185">Reference proteome</keyword>
<dbReference type="PANTHER" id="PTHR11715:SF3">
    <property type="entry name" value="GLYCINE CLEAVAGE SYSTEM H PROTEIN-RELATED"/>
    <property type="match status" value="1"/>
</dbReference>
<dbReference type="PROSITE" id="PS50968">
    <property type="entry name" value="BIOTINYL_LIPOYL"/>
    <property type="match status" value="1"/>
</dbReference>
<dbReference type="GO" id="GO:0009249">
    <property type="term" value="P:protein lipoylation"/>
    <property type="evidence" value="ECO:0007669"/>
    <property type="project" value="TreeGrafter"/>
</dbReference>
<dbReference type="GO" id="GO:0019464">
    <property type="term" value="P:glycine decarboxylation via glycine cleavage system"/>
    <property type="evidence" value="ECO:0007669"/>
    <property type="project" value="InterPro"/>
</dbReference>
<dbReference type="GO" id="GO:0005960">
    <property type="term" value="C:glycine cleavage complex"/>
    <property type="evidence" value="ECO:0007669"/>
    <property type="project" value="InterPro"/>
</dbReference>
<proteinExistence type="predicted"/>
<feature type="domain" description="Lipoyl-binding" evidence="2">
    <location>
        <begin position="16"/>
        <end position="97"/>
    </location>
</feature>
<evidence type="ECO:0000313" key="4">
    <source>
        <dbReference type="Proteomes" id="UP000009875"/>
    </source>
</evidence>
<dbReference type="Gene3D" id="2.40.50.100">
    <property type="match status" value="1"/>
</dbReference>
<evidence type="ECO:0000256" key="1">
    <source>
        <dbReference type="ARBA" id="ARBA00022823"/>
    </source>
</evidence>
<dbReference type="HOGENOM" id="CLU_097408_3_0_9"/>
<evidence type="ECO:0000313" key="3">
    <source>
        <dbReference type="EMBL" id="EKU93764.1"/>
    </source>
</evidence>
<dbReference type="STRING" id="883081.HMPREF9698_00712"/>
<dbReference type="PATRIC" id="fig|883081.3.peg.710"/>
<dbReference type="RefSeq" id="WP_003777429.1">
    <property type="nucleotide sequence ID" value="NZ_JH992958.1"/>
</dbReference>
<organism evidence="3 4">
    <name type="scientific">Alloiococcus otitis ATCC 51267</name>
    <dbReference type="NCBI Taxonomy" id="883081"/>
    <lineage>
        <taxon>Bacteria</taxon>
        <taxon>Bacillati</taxon>
        <taxon>Bacillota</taxon>
        <taxon>Bacilli</taxon>
        <taxon>Lactobacillales</taxon>
        <taxon>Carnobacteriaceae</taxon>
        <taxon>Alloiococcus</taxon>
    </lineage>
</organism>
<dbReference type="AlphaFoldDB" id="K9E960"/>
<evidence type="ECO:0000259" key="2">
    <source>
        <dbReference type="PROSITE" id="PS50968"/>
    </source>
</evidence>
<reference evidence="3 4" key="1">
    <citation type="submission" date="2012-09" db="EMBL/GenBank/DDBJ databases">
        <title>The Genome Sequence of Alloiococcus otitis ATCC 51267.</title>
        <authorList>
            <consortium name="The Broad Institute Genome Sequencing Platform"/>
            <person name="Earl A."/>
            <person name="Ward D."/>
            <person name="Feldgarden M."/>
            <person name="Gevers D."/>
            <person name="Huys G."/>
            <person name="Walker B."/>
            <person name="Young S.K."/>
            <person name="Zeng Q."/>
            <person name="Gargeya S."/>
            <person name="Fitzgerald M."/>
            <person name="Haas B."/>
            <person name="Abouelleil A."/>
            <person name="Alvarado L."/>
            <person name="Arachchi H.M."/>
            <person name="Berlin A.M."/>
            <person name="Chapman S.B."/>
            <person name="Goldberg J."/>
            <person name="Griggs A."/>
            <person name="Gujja S."/>
            <person name="Hansen M."/>
            <person name="Howarth C."/>
            <person name="Imamovic A."/>
            <person name="Larimer J."/>
            <person name="McCowen C."/>
            <person name="Montmayeur A."/>
            <person name="Murphy C."/>
            <person name="Neiman D."/>
            <person name="Pearson M."/>
            <person name="Priest M."/>
            <person name="Roberts A."/>
            <person name="Saif S."/>
            <person name="Shea T."/>
            <person name="Sisk P."/>
            <person name="Sykes S."/>
            <person name="Wortman J."/>
            <person name="Nusbaum C."/>
            <person name="Birren B."/>
        </authorList>
    </citation>
    <scope>NUCLEOTIDE SEQUENCE [LARGE SCALE GENOMIC DNA]</scope>
    <source>
        <strain evidence="3 4">ATCC 51267</strain>
    </source>
</reference>
<dbReference type="eggNOG" id="COG0509">
    <property type="taxonomic scope" value="Bacteria"/>
</dbReference>
<dbReference type="Proteomes" id="UP000009875">
    <property type="component" value="Unassembled WGS sequence"/>
</dbReference>
<dbReference type="CDD" id="cd06848">
    <property type="entry name" value="GCS_H"/>
    <property type="match status" value="1"/>
</dbReference>
<dbReference type="InterPro" id="IPR011053">
    <property type="entry name" value="Single_hybrid_motif"/>
</dbReference>
<dbReference type="OrthoDB" id="2401220at2"/>
<sequence length="110" mass="12432">MTKRKNELFVDKQGDEYVISMTPEMQDDVGTVGFVEFVDKDDIKEGDTLANIEASKTVLDVLSPLAGRIVARHEEAEKNPELLNSSKQEESWIVRLGEVSEEEYNKLEDA</sequence>
<dbReference type="Pfam" id="PF01597">
    <property type="entry name" value="GCV_H"/>
    <property type="match status" value="1"/>
</dbReference>
<name>K9E960_9LACT</name>
<dbReference type="EMBL" id="AGXA01000016">
    <property type="protein sequence ID" value="EKU93764.1"/>
    <property type="molecule type" value="Genomic_DNA"/>
</dbReference>
<dbReference type="InterPro" id="IPR002930">
    <property type="entry name" value="GCV_H"/>
</dbReference>
<dbReference type="InterPro" id="IPR000089">
    <property type="entry name" value="Biotin_lipoyl"/>
</dbReference>
<comment type="caution">
    <text evidence="3">The sequence shown here is derived from an EMBL/GenBank/DDBJ whole genome shotgun (WGS) entry which is preliminary data.</text>
</comment>
<protein>
    <recommendedName>
        <fullName evidence="2">Lipoyl-binding domain-containing protein</fullName>
    </recommendedName>
</protein>
<dbReference type="GO" id="GO:0005829">
    <property type="term" value="C:cytosol"/>
    <property type="evidence" value="ECO:0007669"/>
    <property type="project" value="TreeGrafter"/>
</dbReference>
<dbReference type="InterPro" id="IPR033753">
    <property type="entry name" value="GCV_H/Fam206"/>
</dbReference>
<gene>
    <name evidence="3" type="ORF">HMPREF9698_00712</name>
</gene>
<keyword evidence="1" id="KW-0450">Lipoyl</keyword>
<dbReference type="PANTHER" id="PTHR11715">
    <property type="entry name" value="GLYCINE CLEAVAGE SYSTEM H PROTEIN"/>
    <property type="match status" value="1"/>
</dbReference>
<accession>K9E960</accession>